<dbReference type="EMBL" id="MU859238">
    <property type="protein sequence ID" value="KAK3948902.1"/>
    <property type="molecule type" value="Genomic_DNA"/>
</dbReference>
<evidence type="ECO:0000256" key="1">
    <source>
        <dbReference type="SAM" id="MobiDB-lite"/>
    </source>
</evidence>
<protein>
    <submittedName>
        <fullName evidence="2">Uncharacterized protein</fullName>
    </submittedName>
</protein>
<sequence length="174" mass="19619">MTSQADYTELERHFEACWSVSWYARYKCARSNFSGAWIGSDVPVEIVDLWKRSDWQDLVDGTGGVPAENTYRRIIETLKSMSDAEREVTNYLCGAVPMENMPMYDRPDGPYWRATRAHNVLHKDVRAFDVQNQGVMDKPWSGLYVGPHTPSAAAGTDASKDEPPVTIVPVSDEQ</sequence>
<dbReference type="Proteomes" id="UP001303222">
    <property type="component" value="Unassembled WGS sequence"/>
</dbReference>
<comment type="caution">
    <text evidence="2">The sequence shown here is derived from an EMBL/GenBank/DDBJ whole genome shotgun (WGS) entry which is preliminary data.</text>
</comment>
<proteinExistence type="predicted"/>
<organism evidence="2 3">
    <name type="scientific">Pseudoneurospora amorphoporcata</name>
    <dbReference type="NCBI Taxonomy" id="241081"/>
    <lineage>
        <taxon>Eukaryota</taxon>
        <taxon>Fungi</taxon>
        <taxon>Dikarya</taxon>
        <taxon>Ascomycota</taxon>
        <taxon>Pezizomycotina</taxon>
        <taxon>Sordariomycetes</taxon>
        <taxon>Sordariomycetidae</taxon>
        <taxon>Sordariales</taxon>
        <taxon>Sordariaceae</taxon>
        <taxon>Pseudoneurospora</taxon>
    </lineage>
</organism>
<dbReference type="AlphaFoldDB" id="A0AAN6SC72"/>
<feature type="region of interest" description="Disordered" evidence="1">
    <location>
        <begin position="148"/>
        <end position="174"/>
    </location>
</feature>
<evidence type="ECO:0000313" key="3">
    <source>
        <dbReference type="Proteomes" id="UP001303222"/>
    </source>
</evidence>
<gene>
    <name evidence="2" type="ORF">QBC32DRAFT_317348</name>
</gene>
<keyword evidence="3" id="KW-1185">Reference proteome</keyword>
<evidence type="ECO:0000313" key="2">
    <source>
        <dbReference type="EMBL" id="KAK3948902.1"/>
    </source>
</evidence>
<accession>A0AAN6SC72</accession>
<reference evidence="2" key="2">
    <citation type="submission" date="2023-06" db="EMBL/GenBank/DDBJ databases">
        <authorList>
            <consortium name="Lawrence Berkeley National Laboratory"/>
            <person name="Mondo S.J."/>
            <person name="Hensen N."/>
            <person name="Bonometti L."/>
            <person name="Westerberg I."/>
            <person name="Brannstrom I.O."/>
            <person name="Guillou S."/>
            <person name="Cros-Aarteil S."/>
            <person name="Calhoun S."/>
            <person name="Haridas S."/>
            <person name="Kuo A."/>
            <person name="Pangilinan J."/>
            <person name="Riley R."/>
            <person name="Labutti K."/>
            <person name="Andreopoulos B."/>
            <person name="Lipzen A."/>
            <person name="Chen C."/>
            <person name="Yanf M."/>
            <person name="Daum C."/>
            <person name="Ng V."/>
            <person name="Clum A."/>
            <person name="Steindorff A."/>
            <person name="Ohm R."/>
            <person name="Martin F."/>
            <person name="Silar P."/>
            <person name="Natvig D."/>
            <person name="Lalanne C."/>
            <person name="Gautier V."/>
            <person name="Ament-Velasquez S.L."/>
            <person name="Kruys A."/>
            <person name="Hutchinson M.I."/>
            <person name="Powell A.J."/>
            <person name="Barry K."/>
            <person name="Miller A.N."/>
            <person name="Grigoriev I.V."/>
            <person name="Debuchy R."/>
            <person name="Gladieux P."/>
            <person name="Thoren M.H."/>
            <person name="Johannesson H."/>
        </authorList>
    </citation>
    <scope>NUCLEOTIDE SEQUENCE</scope>
    <source>
        <strain evidence="2">CBS 626.80</strain>
    </source>
</reference>
<reference evidence="2" key="1">
    <citation type="journal article" date="2023" name="Mol. Phylogenet. Evol.">
        <title>Genome-scale phylogeny and comparative genomics of the fungal order Sordariales.</title>
        <authorList>
            <person name="Hensen N."/>
            <person name="Bonometti L."/>
            <person name="Westerberg I."/>
            <person name="Brannstrom I.O."/>
            <person name="Guillou S."/>
            <person name="Cros-Aarteil S."/>
            <person name="Calhoun S."/>
            <person name="Haridas S."/>
            <person name="Kuo A."/>
            <person name="Mondo S."/>
            <person name="Pangilinan J."/>
            <person name="Riley R."/>
            <person name="LaButti K."/>
            <person name="Andreopoulos B."/>
            <person name="Lipzen A."/>
            <person name="Chen C."/>
            <person name="Yan M."/>
            <person name="Daum C."/>
            <person name="Ng V."/>
            <person name="Clum A."/>
            <person name="Steindorff A."/>
            <person name="Ohm R.A."/>
            <person name="Martin F."/>
            <person name="Silar P."/>
            <person name="Natvig D.O."/>
            <person name="Lalanne C."/>
            <person name="Gautier V."/>
            <person name="Ament-Velasquez S.L."/>
            <person name="Kruys A."/>
            <person name="Hutchinson M.I."/>
            <person name="Powell A.J."/>
            <person name="Barry K."/>
            <person name="Miller A.N."/>
            <person name="Grigoriev I.V."/>
            <person name="Debuchy R."/>
            <person name="Gladieux P."/>
            <person name="Hiltunen Thoren M."/>
            <person name="Johannesson H."/>
        </authorList>
    </citation>
    <scope>NUCLEOTIDE SEQUENCE</scope>
    <source>
        <strain evidence="2">CBS 626.80</strain>
    </source>
</reference>
<name>A0AAN6SC72_9PEZI</name>